<feature type="compositionally biased region" description="Basic and acidic residues" evidence="5">
    <location>
        <begin position="241"/>
        <end position="255"/>
    </location>
</feature>
<evidence type="ECO:0000256" key="3">
    <source>
        <dbReference type="ARBA" id="ARBA00023055"/>
    </source>
</evidence>
<reference evidence="8 9" key="1">
    <citation type="journal article" date="2020" name="Cell">
        <title>Large-Scale Comparative Analyses of Tick Genomes Elucidate Their Genetic Diversity and Vector Capacities.</title>
        <authorList>
            <consortium name="Tick Genome and Microbiome Consortium (TIGMIC)"/>
            <person name="Jia N."/>
            <person name="Wang J."/>
            <person name="Shi W."/>
            <person name="Du L."/>
            <person name="Sun Y."/>
            <person name="Zhan W."/>
            <person name="Jiang J.F."/>
            <person name="Wang Q."/>
            <person name="Zhang B."/>
            <person name="Ji P."/>
            <person name="Bell-Sakyi L."/>
            <person name="Cui X.M."/>
            <person name="Yuan T.T."/>
            <person name="Jiang B.G."/>
            <person name="Yang W.F."/>
            <person name="Lam T.T."/>
            <person name="Chang Q.C."/>
            <person name="Ding S.J."/>
            <person name="Wang X.J."/>
            <person name="Zhu J.G."/>
            <person name="Ruan X.D."/>
            <person name="Zhao L."/>
            <person name="Wei J.T."/>
            <person name="Ye R.Z."/>
            <person name="Que T.C."/>
            <person name="Du C.H."/>
            <person name="Zhou Y.H."/>
            <person name="Cheng J.X."/>
            <person name="Dai P.F."/>
            <person name="Guo W.B."/>
            <person name="Han X.H."/>
            <person name="Huang E.J."/>
            <person name="Li L.F."/>
            <person name="Wei W."/>
            <person name="Gao Y.C."/>
            <person name="Liu J.Z."/>
            <person name="Shao H.Z."/>
            <person name="Wang X."/>
            <person name="Wang C.C."/>
            <person name="Yang T.C."/>
            <person name="Huo Q.B."/>
            <person name="Li W."/>
            <person name="Chen H.Y."/>
            <person name="Chen S.E."/>
            <person name="Zhou L.G."/>
            <person name="Ni X.B."/>
            <person name="Tian J.H."/>
            <person name="Sheng Y."/>
            <person name="Liu T."/>
            <person name="Pan Y.S."/>
            <person name="Xia L.Y."/>
            <person name="Li J."/>
            <person name="Zhao F."/>
            <person name="Cao W.C."/>
        </authorList>
    </citation>
    <scope>NUCLEOTIDE SEQUENCE [LARGE SCALE GENOMIC DNA]</scope>
    <source>
        <strain evidence="8">HaeL-2018</strain>
    </source>
</reference>
<keyword evidence="4" id="KW-0446">Lipid-binding</keyword>
<feature type="domain" description="PH" evidence="7">
    <location>
        <begin position="60"/>
        <end position="180"/>
    </location>
</feature>
<dbReference type="FunFam" id="1.10.287.2720:FF:000002">
    <property type="entry name" value="Oxysterol-binding protein"/>
    <property type="match status" value="1"/>
</dbReference>
<gene>
    <name evidence="8" type="ORF">HPB48_005010</name>
</gene>
<dbReference type="PROSITE" id="PS50003">
    <property type="entry name" value="PH_DOMAIN"/>
    <property type="match status" value="1"/>
</dbReference>
<evidence type="ECO:0000313" key="9">
    <source>
        <dbReference type="Proteomes" id="UP000821853"/>
    </source>
</evidence>
<accession>A0A9J6GEP4</accession>
<protein>
    <recommendedName>
        <fullName evidence="7">PH domain-containing protein</fullName>
    </recommendedName>
</protein>
<dbReference type="PANTHER" id="PTHR10972">
    <property type="entry name" value="OXYSTEROL-BINDING PROTEIN-RELATED"/>
    <property type="match status" value="1"/>
</dbReference>
<evidence type="ECO:0000256" key="5">
    <source>
        <dbReference type="SAM" id="MobiDB-lite"/>
    </source>
</evidence>
<dbReference type="InterPro" id="IPR011993">
    <property type="entry name" value="PH-like_dom_sf"/>
</dbReference>
<feature type="compositionally biased region" description="Gly residues" evidence="5">
    <location>
        <begin position="198"/>
        <end position="207"/>
    </location>
</feature>
<feature type="region of interest" description="Disordered" evidence="5">
    <location>
        <begin position="192"/>
        <end position="324"/>
    </location>
</feature>
<dbReference type="EMBL" id="JABSTR010000006">
    <property type="protein sequence ID" value="KAH9373265.1"/>
    <property type="molecule type" value="Genomic_DNA"/>
</dbReference>
<dbReference type="Gene3D" id="1.10.287.2720">
    <property type="match status" value="1"/>
</dbReference>
<dbReference type="FunFam" id="2.30.29.30:FF:000030">
    <property type="entry name" value="Oxysterol-binding protein"/>
    <property type="match status" value="1"/>
</dbReference>
<dbReference type="InterPro" id="IPR001849">
    <property type="entry name" value="PH_domain"/>
</dbReference>
<keyword evidence="6" id="KW-0472">Membrane</keyword>
<dbReference type="SMART" id="SM00233">
    <property type="entry name" value="PH"/>
    <property type="match status" value="1"/>
</dbReference>
<dbReference type="AlphaFoldDB" id="A0A9J6GEP4"/>
<feature type="compositionally biased region" description="Acidic residues" evidence="5">
    <location>
        <begin position="290"/>
        <end position="302"/>
    </location>
</feature>
<sequence>MDLQHSYCDFPKGDFMAVDSTQMSAKLAKRESYKAQRKHYRCEKKRVAQELSSTLTDPSIIVLADWLKVRGTLKGWTKLWCVLKPGLLLLYKSSKIGKSSQWVGTVLLNACELIERPSKKDGFCFKIFHPLEQSIWASRGPRNEAIGALVQPLPVSHLIFRAPSEAAGKCWMDALELSLRCSSLLLRSMTSGHLRSSSGGGTGGIGAGTSRESVSAVGADVEHSQGVLSSTPTTIIPPMRHWNESDLENHFRDQDLGDDAPTDDQRDGTQSLHSSDTDSEEEEHQRLTEDSGEAQEADDEPETPYQEESNEELGVAGDAGQTEEVAEENRSLIWALVKQVRPGMDLSKVVLPTFILEPRSFLDKLADYYYHADILSSAVQEDDPLTRMKLVVQWYLSGFYKKPKGLKKPYNPILGEVFRCCWKHPGTASRTFYIAEQVSHHPPISSFYVSNRPDGFCISGTILAKSKFYGNSLSAILEGTAQLCFLTRGETYSITMPYAHCKGILMGTLTMELGGKVNIACEKTGYRTELEFKLKPFLGGAELCNLVVGKMKLGKETLFLIQGHWDGQIFLRDKKTQEEQVLWNPSPEVRAKRLKRSTVPLELQQEYESERLWQHVSAAIVRGDQKAAFLWLSGSSKHRKCRDKRIAIGEERKLLLLPYLPSGTISRPWDPRNDVVQFERGGVIQSKTRHQTPIVPSGGSLVSIEGSPPEPPGGLRRRILHSSPRQAAAAAAHLGHHHHHKHHKHHKDGLAKKERKKKLGPPAVGLPHSGSSSAERGACFSCDSTDSEGASLPLSLSSPVPPDPVLAAESGKAVAARLGLTASRGPLVGSSGSSPQALASALAPLQRSLEEANASLSTLQRHLEHVLSQQRQLEHQLSQRSDVTTVAVVVFVQLALHLFLWAWFPS</sequence>
<dbReference type="VEuPathDB" id="VectorBase:HLOH_061581"/>
<keyword evidence="2" id="KW-0813">Transport</keyword>
<dbReference type="GO" id="GO:0006869">
    <property type="term" value="P:lipid transport"/>
    <property type="evidence" value="ECO:0007669"/>
    <property type="project" value="UniProtKB-KW"/>
</dbReference>
<keyword evidence="6" id="KW-0812">Transmembrane</keyword>
<dbReference type="GO" id="GO:0032541">
    <property type="term" value="C:cortical endoplasmic reticulum"/>
    <property type="evidence" value="ECO:0007669"/>
    <property type="project" value="TreeGrafter"/>
</dbReference>
<dbReference type="CDD" id="cd13286">
    <property type="entry name" value="PH_OPR5_ORP8"/>
    <property type="match status" value="1"/>
</dbReference>
<dbReference type="Proteomes" id="UP000821853">
    <property type="component" value="Chromosome 4"/>
</dbReference>
<dbReference type="GO" id="GO:0015485">
    <property type="term" value="F:cholesterol binding"/>
    <property type="evidence" value="ECO:0007669"/>
    <property type="project" value="TreeGrafter"/>
</dbReference>
<comment type="caution">
    <text evidence="8">The sequence shown here is derived from an EMBL/GenBank/DDBJ whole genome shotgun (WGS) entry which is preliminary data.</text>
</comment>
<feature type="compositionally biased region" description="Basic residues" evidence="5">
    <location>
        <begin position="734"/>
        <end position="759"/>
    </location>
</feature>
<name>A0A9J6GEP4_HAELO</name>
<proteinExistence type="inferred from homology"/>
<keyword evidence="6" id="KW-1133">Transmembrane helix</keyword>
<dbReference type="Gene3D" id="2.30.29.30">
    <property type="entry name" value="Pleckstrin-homology domain (PH domain)/Phosphotyrosine-binding domain (PTB)"/>
    <property type="match status" value="1"/>
</dbReference>
<evidence type="ECO:0000256" key="2">
    <source>
        <dbReference type="ARBA" id="ARBA00022448"/>
    </source>
</evidence>
<dbReference type="Gene3D" id="2.40.160.120">
    <property type="match status" value="1"/>
</dbReference>
<comment type="similarity">
    <text evidence="1">Belongs to the OSBP family.</text>
</comment>
<dbReference type="InterPro" id="IPR000648">
    <property type="entry name" value="Oxysterol-bd"/>
</dbReference>
<dbReference type="SUPFAM" id="SSF50729">
    <property type="entry name" value="PH domain-like"/>
    <property type="match status" value="1"/>
</dbReference>
<evidence type="ECO:0000313" key="8">
    <source>
        <dbReference type="EMBL" id="KAH9373265.1"/>
    </source>
</evidence>
<evidence type="ECO:0000256" key="6">
    <source>
        <dbReference type="SAM" id="Phobius"/>
    </source>
</evidence>
<dbReference type="Pfam" id="PF00169">
    <property type="entry name" value="PH"/>
    <property type="match status" value="1"/>
</dbReference>
<feature type="transmembrane region" description="Helical" evidence="6">
    <location>
        <begin position="883"/>
        <end position="904"/>
    </location>
</feature>
<dbReference type="OrthoDB" id="10053431at2759"/>
<dbReference type="FunFam" id="2.40.160.120:FF:000004">
    <property type="entry name" value="Oxysterol-binding protein"/>
    <property type="match status" value="1"/>
</dbReference>
<organism evidence="8 9">
    <name type="scientific">Haemaphysalis longicornis</name>
    <name type="common">Bush tick</name>
    <dbReference type="NCBI Taxonomy" id="44386"/>
    <lineage>
        <taxon>Eukaryota</taxon>
        <taxon>Metazoa</taxon>
        <taxon>Ecdysozoa</taxon>
        <taxon>Arthropoda</taxon>
        <taxon>Chelicerata</taxon>
        <taxon>Arachnida</taxon>
        <taxon>Acari</taxon>
        <taxon>Parasitiformes</taxon>
        <taxon>Ixodida</taxon>
        <taxon>Ixodoidea</taxon>
        <taxon>Ixodidae</taxon>
        <taxon>Haemaphysalinae</taxon>
        <taxon>Haemaphysalis</taxon>
    </lineage>
</organism>
<evidence type="ECO:0000256" key="1">
    <source>
        <dbReference type="ARBA" id="ARBA00008842"/>
    </source>
</evidence>
<keyword evidence="9" id="KW-1185">Reference proteome</keyword>
<dbReference type="Pfam" id="PF01237">
    <property type="entry name" value="Oxysterol_BP"/>
    <property type="match status" value="1"/>
</dbReference>
<evidence type="ECO:0000256" key="4">
    <source>
        <dbReference type="ARBA" id="ARBA00023121"/>
    </source>
</evidence>
<dbReference type="Gene3D" id="6.10.140.1150">
    <property type="match status" value="1"/>
</dbReference>
<evidence type="ECO:0000259" key="7">
    <source>
        <dbReference type="PROSITE" id="PS50003"/>
    </source>
</evidence>
<dbReference type="SUPFAM" id="SSF144000">
    <property type="entry name" value="Oxysterol-binding protein-like"/>
    <property type="match status" value="1"/>
</dbReference>
<dbReference type="GO" id="GO:0005829">
    <property type="term" value="C:cytosol"/>
    <property type="evidence" value="ECO:0007669"/>
    <property type="project" value="TreeGrafter"/>
</dbReference>
<dbReference type="GO" id="GO:0016020">
    <property type="term" value="C:membrane"/>
    <property type="evidence" value="ECO:0007669"/>
    <property type="project" value="TreeGrafter"/>
</dbReference>
<dbReference type="PANTHER" id="PTHR10972:SF102">
    <property type="entry name" value="OXYSTEROL-BINDING PROTEIN"/>
    <property type="match status" value="1"/>
</dbReference>
<dbReference type="OMA" id="NDQGKWA"/>
<feature type="region of interest" description="Disordered" evidence="5">
    <location>
        <begin position="688"/>
        <end position="782"/>
    </location>
</feature>
<keyword evidence="3" id="KW-0445">Lipid transport</keyword>
<dbReference type="InterPro" id="IPR037239">
    <property type="entry name" value="OSBP_sf"/>
</dbReference>